<keyword evidence="15" id="KW-1185">Reference proteome</keyword>
<dbReference type="Proteomes" id="UP000265100">
    <property type="component" value="Chromosome 3"/>
</dbReference>
<evidence type="ECO:0000256" key="9">
    <source>
        <dbReference type="ARBA" id="ARBA00023180"/>
    </source>
</evidence>
<name>A0A3P8NKP9_ASTCA</name>
<dbReference type="GO" id="GO:0006955">
    <property type="term" value="P:immune response"/>
    <property type="evidence" value="ECO:0007669"/>
    <property type="project" value="TreeGrafter"/>
</dbReference>
<accession>A0A3P8NKP9</accession>
<feature type="transmembrane region" description="Helical" evidence="11">
    <location>
        <begin position="148"/>
        <end position="165"/>
    </location>
</feature>
<keyword evidence="10" id="KW-0393">Immunoglobulin domain</keyword>
<reference evidence="14 15" key="1">
    <citation type="submission" date="2018-05" db="EMBL/GenBank/DDBJ databases">
        <authorList>
            <person name="Datahose"/>
        </authorList>
    </citation>
    <scope>NUCLEOTIDE SEQUENCE</scope>
</reference>
<dbReference type="FunFam" id="2.60.40.10:FF:000142">
    <property type="entry name" value="V-set domain-containing T-cell activation inhibitor 1"/>
    <property type="match status" value="1"/>
</dbReference>
<evidence type="ECO:0000256" key="7">
    <source>
        <dbReference type="ARBA" id="ARBA00023157"/>
    </source>
</evidence>
<dbReference type="AlphaFoldDB" id="A0A3P8NKP9"/>
<feature type="signal peptide" evidence="12">
    <location>
        <begin position="1"/>
        <end position="24"/>
    </location>
</feature>
<dbReference type="InterPro" id="IPR013783">
    <property type="entry name" value="Ig-like_fold"/>
</dbReference>
<dbReference type="GO" id="GO:0009897">
    <property type="term" value="C:external side of plasma membrane"/>
    <property type="evidence" value="ECO:0007669"/>
    <property type="project" value="TreeGrafter"/>
</dbReference>
<evidence type="ECO:0000256" key="3">
    <source>
        <dbReference type="ARBA" id="ARBA00022692"/>
    </source>
</evidence>
<dbReference type="Gene3D" id="2.60.40.10">
    <property type="entry name" value="Immunoglobulins"/>
    <property type="match status" value="1"/>
</dbReference>
<dbReference type="GO" id="GO:0042102">
    <property type="term" value="P:positive regulation of T cell proliferation"/>
    <property type="evidence" value="ECO:0007669"/>
    <property type="project" value="TreeGrafter"/>
</dbReference>
<dbReference type="InterPro" id="IPR007110">
    <property type="entry name" value="Ig-like_dom"/>
</dbReference>
<comment type="subcellular location">
    <subcellularLocation>
        <location evidence="1">Cell membrane</location>
        <topology evidence="1">Single-pass type I membrane protein</topology>
    </subcellularLocation>
</comment>
<dbReference type="GeneTree" id="ENSGT01150000287038"/>
<evidence type="ECO:0000256" key="5">
    <source>
        <dbReference type="ARBA" id="ARBA00022989"/>
    </source>
</evidence>
<dbReference type="SMART" id="SM00406">
    <property type="entry name" value="IGv"/>
    <property type="match status" value="1"/>
</dbReference>
<protein>
    <recommendedName>
        <fullName evidence="13">Ig-like domain-containing protein</fullName>
    </recommendedName>
</protein>
<evidence type="ECO:0000256" key="11">
    <source>
        <dbReference type="SAM" id="Phobius"/>
    </source>
</evidence>
<evidence type="ECO:0000256" key="2">
    <source>
        <dbReference type="ARBA" id="ARBA00022475"/>
    </source>
</evidence>
<evidence type="ECO:0000256" key="6">
    <source>
        <dbReference type="ARBA" id="ARBA00023136"/>
    </source>
</evidence>
<proteinExistence type="predicted"/>
<dbReference type="GO" id="GO:0007166">
    <property type="term" value="P:cell surface receptor signaling pathway"/>
    <property type="evidence" value="ECO:0007669"/>
    <property type="project" value="TreeGrafter"/>
</dbReference>
<evidence type="ECO:0000259" key="13">
    <source>
        <dbReference type="PROSITE" id="PS50835"/>
    </source>
</evidence>
<dbReference type="STRING" id="8154.ENSACLP00000005324"/>
<evidence type="ECO:0000256" key="8">
    <source>
        <dbReference type="ARBA" id="ARBA00023170"/>
    </source>
</evidence>
<dbReference type="OMA" id="CIKITIT"/>
<reference evidence="15" key="2">
    <citation type="submission" date="2023-03" db="EMBL/GenBank/DDBJ databases">
        <authorList>
            <consortium name="Wellcome Sanger Institute Data Sharing"/>
        </authorList>
    </citation>
    <scope>NUCLEOTIDE SEQUENCE [LARGE SCALE GENOMIC DNA]</scope>
</reference>
<dbReference type="PROSITE" id="PS50835">
    <property type="entry name" value="IG_LIKE"/>
    <property type="match status" value="1"/>
</dbReference>
<keyword evidence="8" id="KW-0675">Receptor</keyword>
<keyword evidence="6 11" id="KW-0472">Membrane</keyword>
<dbReference type="GO" id="GO:0071222">
    <property type="term" value="P:cellular response to lipopolysaccharide"/>
    <property type="evidence" value="ECO:0007669"/>
    <property type="project" value="TreeGrafter"/>
</dbReference>
<reference evidence="14" key="3">
    <citation type="submission" date="2025-08" db="UniProtKB">
        <authorList>
            <consortium name="Ensembl"/>
        </authorList>
    </citation>
    <scope>IDENTIFICATION</scope>
</reference>
<dbReference type="GO" id="GO:0042130">
    <property type="term" value="P:negative regulation of T cell proliferation"/>
    <property type="evidence" value="ECO:0007669"/>
    <property type="project" value="TreeGrafter"/>
</dbReference>
<dbReference type="PANTHER" id="PTHR25466">
    <property type="entry name" value="T-LYMPHOCYTE ACTIVATION ANTIGEN"/>
    <property type="match status" value="1"/>
</dbReference>
<reference evidence="14" key="4">
    <citation type="submission" date="2025-09" db="UniProtKB">
        <authorList>
            <consortium name="Ensembl"/>
        </authorList>
    </citation>
    <scope>IDENTIFICATION</scope>
</reference>
<dbReference type="InterPro" id="IPR036179">
    <property type="entry name" value="Ig-like_dom_sf"/>
</dbReference>
<dbReference type="InterPro" id="IPR003598">
    <property type="entry name" value="Ig_sub2"/>
</dbReference>
<organism evidence="14 15">
    <name type="scientific">Astatotilapia calliptera</name>
    <name type="common">Eastern happy</name>
    <name type="synonym">Chromis callipterus</name>
    <dbReference type="NCBI Taxonomy" id="8154"/>
    <lineage>
        <taxon>Eukaryota</taxon>
        <taxon>Metazoa</taxon>
        <taxon>Chordata</taxon>
        <taxon>Craniata</taxon>
        <taxon>Vertebrata</taxon>
        <taxon>Euteleostomi</taxon>
        <taxon>Actinopterygii</taxon>
        <taxon>Neopterygii</taxon>
        <taxon>Teleostei</taxon>
        <taxon>Neoteleostei</taxon>
        <taxon>Acanthomorphata</taxon>
        <taxon>Ovalentaria</taxon>
        <taxon>Cichlomorphae</taxon>
        <taxon>Cichliformes</taxon>
        <taxon>Cichlidae</taxon>
        <taxon>African cichlids</taxon>
        <taxon>Pseudocrenilabrinae</taxon>
        <taxon>Haplochromini</taxon>
        <taxon>Astatotilapia</taxon>
    </lineage>
</organism>
<feature type="domain" description="Ig-like" evidence="13">
    <location>
        <begin position="24"/>
        <end position="122"/>
    </location>
</feature>
<keyword evidence="5 11" id="KW-1133">Transmembrane helix</keyword>
<dbReference type="SMART" id="SM00408">
    <property type="entry name" value="IGc2"/>
    <property type="match status" value="1"/>
</dbReference>
<dbReference type="SMART" id="SM00409">
    <property type="entry name" value="IG"/>
    <property type="match status" value="1"/>
</dbReference>
<sequence length="166" mass="19226">VENISFFVFLTLNIVNIQINITAGQNVTLPCRAPNIDSNSKAVVEWSRADLGKDYVLLYRDEQPDPEEQHPSFKNRVDLQDREMKDGDVSLILKDVTTTDAGIYECRVFSRGGNRRKRANLKTDPISIINLSVMIFSLLTFFTVFFHYILYIFSFFYYLLLYCTAE</sequence>
<evidence type="ECO:0000313" key="15">
    <source>
        <dbReference type="Proteomes" id="UP000265100"/>
    </source>
</evidence>
<keyword evidence="7" id="KW-1015">Disulfide bond</keyword>
<dbReference type="InterPro" id="IPR003599">
    <property type="entry name" value="Ig_sub"/>
</dbReference>
<keyword evidence="2" id="KW-1003">Cell membrane</keyword>
<dbReference type="SUPFAM" id="SSF48726">
    <property type="entry name" value="Immunoglobulin"/>
    <property type="match status" value="1"/>
</dbReference>
<keyword evidence="3 11" id="KW-0812">Transmembrane</keyword>
<keyword evidence="4 12" id="KW-0732">Signal</keyword>
<dbReference type="Bgee" id="ENSACLG00000003570">
    <property type="expression patterns" value="Expressed in anal fin and 1 other cell type or tissue"/>
</dbReference>
<dbReference type="InterPro" id="IPR051713">
    <property type="entry name" value="T-cell_Activation_Regulation"/>
</dbReference>
<dbReference type="InterPro" id="IPR013106">
    <property type="entry name" value="Ig_V-set"/>
</dbReference>
<dbReference type="Pfam" id="PF07686">
    <property type="entry name" value="V-set"/>
    <property type="match status" value="1"/>
</dbReference>
<keyword evidence="9" id="KW-0325">Glycoprotein</keyword>
<feature type="chain" id="PRO_5044327939" description="Ig-like domain-containing protein" evidence="12">
    <location>
        <begin position="25"/>
        <end position="166"/>
    </location>
</feature>
<evidence type="ECO:0000256" key="10">
    <source>
        <dbReference type="ARBA" id="ARBA00023319"/>
    </source>
</evidence>
<evidence type="ECO:0000256" key="12">
    <source>
        <dbReference type="SAM" id="SignalP"/>
    </source>
</evidence>
<dbReference type="Ensembl" id="ENSACLT00000005437.2">
    <property type="protein sequence ID" value="ENSACLP00000005324.2"/>
    <property type="gene ID" value="ENSACLG00000003570.2"/>
</dbReference>
<evidence type="ECO:0000313" key="14">
    <source>
        <dbReference type="Ensembl" id="ENSACLP00000005324.2"/>
    </source>
</evidence>
<dbReference type="PANTHER" id="PTHR25466:SF9">
    <property type="entry name" value="FIBRONECTIN TYPE-III DOMAIN-CONTAINING PROTEIN"/>
    <property type="match status" value="1"/>
</dbReference>
<evidence type="ECO:0000256" key="1">
    <source>
        <dbReference type="ARBA" id="ARBA00004251"/>
    </source>
</evidence>
<evidence type="ECO:0000256" key="4">
    <source>
        <dbReference type="ARBA" id="ARBA00022729"/>
    </source>
</evidence>
<dbReference type="GO" id="GO:0031295">
    <property type="term" value="P:T cell costimulation"/>
    <property type="evidence" value="ECO:0007669"/>
    <property type="project" value="TreeGrafter"/>
</dbReference>